<evidence type="ECO:0000313" key="2">
    <source>
        <dbReference type="EMBL" id="SNR88482.1"/>
    </source>
</evidence>
<reference evidence="2 3" key="1">
    <citation type="submission" date="2017-06" db="EMBL/GenBank/DDBJ databases">
        <authorList>
            <person name="Kim H.J."/>
            <person name="Triplett B.A."/>
        </authorList>
    </citation>
    <scope>NUCLEOTIDE SEQUENCE [LARGE SCALE GENOMIC DNA]</scope>
    <source>
        <strain evidence="2 3">DSM 13116</strain>
    </source>
</reference>
<organism evidence="2 3">
    <name type="scientific">Humidesulfovibrio mexicanus</name>
    <dbReference type="NCBI Taxonomy" id="147047"/>
    <lineage>
        <taxon>Bacteria</taxon>
        <taxon>Pseudomonadati</taxon>
        <taxon>Thermodesulfobacteriota</taxon>
        <taxon>Desulfovibrionia</taxon>
        <taxon>Desulfovibrionales</taxon>
        <taxon>Desulfovibrionaceae</taxon>
        <taxon>Humidesulfovibrio</taxon>
    </lineage>
</organism>
<dbReference type="OrthoDB" id="5460469at2"/>
<gene>
    <name evidence="2" type="ORF">SAMN04488503_1711</name>
</gene>
<sequence length="128" mass="13693">MSQLLEELDLGGASGRVAEALVQTAKDRVELLGIELREDKIRLVQALILACAGVVLGLMALVLGVLALLAVLPEFWRAPAMGFVALVCAVAAVWAFGALRSKIAGRGRLFAQTLDELEKDKTCFSTRN</sequence>
<keyword evidence="1" id="KW-0812">Transmembrane</keyword>
<keyword evidence="1" id="KW-0472">Membrane</keyword>
<accession>A0A238ZZA6</accession>
<proteinExistence type="predicted"/>
<name>A0A238ZZA6_9BACT</name>
<dbReference type="AlphaFoldDB" id="A0A238ZZA6"/>
<dbReference type="Proteomes" id="UP000198324">
    <property type="component" value="Unassembled WGS sequence"/>
</dbReference>
<dbReference type="RefSeq" id="WP_089273720.1">
    <property type="nucleotide sequence ID" value="NZ_FZOC01000003.1"/>
</dbReference>
<feature type="transmembrane region" description="Helical" evidence="1">
    <location>
        <begin position="46"/>
        <end position="72"/>
    </location>
</feature>
<evidence type="ECO:0000256" key="1">
    <source>
        <dbReference type="SAM" id="Phobius"/>
    </source>
</evidence>
<dbReference type="InterPro" id="IPR009937">
    <property type="entry name" value="Phage_holin_3_6"/>
</dbReference>
<dbReference type="Pfam" id="PF07332">
    <property type="entry name" value="Phage_holin_3_6"/>
    <property type="match status" value="1"/>
</dbReference>
<keyword evidence="1" id="KW-1133">Transmembrane helix</keyword>
<feature type="transmembrane region" description="Helical" evidence="1">
    <location>
        <begin position="78"/>
        <end position="99"/>
    </location>
</feature>
<keyword evidence="3" id="KW-1185">Reference proteome</keyword>
<evidence type="ECO:0000313" key="3">
    <source>
        <dbReference type="Proteomes" id="UP000198324"/>
    </source>
</evidence>
<dbReference type="EMBL" id="FZOC01000003">
    <property type="protein sequence ID" value="SNR88482.1"/>
    <property type="molecule type" value="Genomic_DNA"/>
</dbReference>
<protein>
    <submittedName>
        <fullName evidence="2">Uncharacterized membrane protein YqjE</fullName>
    </submittedName>
</protein>